<reference evidence="2 3" key="1">
    <citation type="journal article" date="2016" name="Mol. Biol. Evol.">
        <title>Comparative Genomics of Early-Diverging Mushroom-Forming Fungi Provides Insights into the Origins of Lignocellulose Decay Capabilities.</title>
        <authorList>
            <person name="Nagy L.G."/>
            <person name="Riley R."/>
            <person name="Tritt A."/>
            <person name="Adam C."/>
            <person name="Daum C."/>
            <person name="Floudas D."/>
            <person name="Sun H."/>
            <person name="Yadav J.S."/>
            <person name="Pangilinan J."/>
            <person name="Larsson K.H."/>
            <person name="Matsuura K."/>
            <person name="Barry K."/>
            <person name="Labutti K."/>
            <person name="Kuo R."/>
            <person name="Ohm R.A."/>
            <person name="Bhattacharya S.S."/>
            <person name="Shirouzu T."/>
            <person name="Yoshinaga Y."/>
            <person name="Martin F.M."/>
            <person name="Grigoriev I.V."/>
            <person name="Hibbett D.S."/>
        </authorList>
    </citation>
    <scope>NUCLEOTIDE SEQUENCE [LARGE SCALE GENOMIC DNA]</scope>
    <source>
        <strain evidence="2 3">HHB9708</strain>
    </source>
</reference>
<dbReference type="OrthoDB" id="10067079at2759"/>
<protein>
    <submittedName>
        <fullName evidence="2">DUF1168-domain-containing protein</fullName>
    </submittedName>
</protein>
<dbReference type="PANTHER" id="PTHR13507:SF0">
    <property type="entry name" value="PRKR-INTERACTING PROTEIN 1"/>
    <property type="match status" value="1"/>
</dbReference>
<organism evidence="2 3">
    <name type="scientific">Sistotremastrum niveocremeum HHB9708</name>
    <dbReference type="NCBI Taxonomy" id="1314777"/>
    <lineage>
        <taxon>Eukaryota</taxon>
        <taxon>Fungi</taxon>
        <taxon>Dikarya</taxon>
        <taxon>Basidiomycota</taxon>
        <taxon>Agaricomycotina</taxon>
        <taxon>Agaricomycetes</taxon>
        <taxon>Sistotremastrales</taxon>
        <taxon>Sistotremastraceae</taxon>
        <taxon>Sertulicium</taxon>
        <taxon>Sertulicium niveocremeum</taxon>
    </lineage>
</organism>
<sequence>MSATNEAAASTTTVPATSKHATTALDKQRNQLARLLKDPAKPAFIPPPPKEKTIRPARDMIKNVQGSSAGAGSGEFHVYKANRRREYERLKIMEEEAQKEAETLAFEKAKREREEAAEAKTAKNRARRQKKKERGAHGGEKKAGSPASTSQATTDAPIKKRRLINGKEIIFKLPGEDDSSGDEDNSASRPAPPENIESHSPTSQPPEASASELSSVAQSHAPKITIIED</sequence>
<dbReference type="InterPro" id="IPR009548">
    <property type="entry name" value="Prkrip1"/>
</dbReference>
<dbReference type="GO" id="GO:0004860">
    <property type="term" value="F:protein kinase inhibitor activity"/>
    <property type="evidence" value="ECO:0007669"/>
    <property type="project" value="TreeGrafter"/>
</dbReference>
<feature type="compositionally biased region" description="Acidic residues" evidence="1">
    <location>
        <begin position="176"/>
        <end position="185"/>
    </location>
</feature>
<feature type="region of interest" description="Disordered" evidence="1">
    <location>
        <begin position="1"/>
        <end position="25"/>
    </location>
</feature>
<feature type="compositionally biased region" description="Low complexity" evidence="1">
    <location>
        <begin position="1"/>
        <end position="18"/>
    </location>
</feature>
<gene>
    <name evidence="2" type="ORF">SISNIDRAFT_481066</name>
</gene>
<feature type="compositionally biased region" description="Basic residues" evidence="1">
    <location>
        <begin position="122"/>
        <end position="134"/>
    </location>
</feature>
<evidence type="ECO:0000313" key="2">
    <source>
        <dbReference type="EMBL" id="KZS98310.1"/>
    </source>
</evidence>
<proteinExistence type="predicted"/>
<dbReference type="Pfam" id="PF06658">
    <property type="entry name" value="DUF1168"/>
    <property type="match status" value="1"/>
</dbReference>
<keyword evidence="3" id="KW-1185">Reference proteome</keyword>
<feature type="compositionally biased region" description="Polar residues" evidence="1">
    <location>
        <begin position="198"/>
        <end position="218"/>
    </location>
</feature>
<dbReference type="PANTHER" id="PTHR13507">
    <property type="entry name" value="PRKR-INTERACTING PROTEIN 1"/>
    <property type="match status" value="1"/>
</dbReference>
<name>A0A165A0A0_9AGAM</name>
<evidence type="ECO:0000256" key="1">
    <source>
        <dbReference type="SAM" id="MobiDB-lite"/>
    </source>
</evidence>
<dbReference type="GO" id="GO:0005730">
    <property type="term" value="C:nucleolus"/>
    <property type="evidence" value="ECO:0007669"/>
    <property type="project" value="TreeGrafter"/>
</dbReference>
<dbReference type="AlphaFoldDB" id="A0A165A0A0"/>
<feature type="compositionally biased region" description="Basic and acidic residues" evidence="1">
    <location>
        <begin position="103"/>
        <end position="121"/>
    </location>
</feature>
<accession>A0A165A0A0</accession>
<dbReference type="GO" id="GO:0019901">
    <property type="term" value="F:protein kinase binding"/>
    <property type="evidence" value="ECO:0007669"/>
    <property type="project" value="TreeGrafter"/>
</dbReference>
<dbReference type="Proteomes" id="UP000076722">
    <property type="component" value="Unassembled WGS sequence"/>
</dbReference>
<feature type="region of interest" description="Disordered" evidence="1">
    <location>
        <begin position="103"/>
        <end position="229"/>
    </location>
</feature>
<dbReference type="GO" id="GO:0003725">
    <property type="term" value="F:double-stranded RNA binding"/>
    <property type="evidence" value="ECO:0007669"/>
    <property type="project" value="InterPro"/>
</dbReference>
<dbReference type="EMBL" id="KV419395">
    <property type="protein sequence ID" value="KZS98310.1"/>
    <property type="molecule type" value="Genomic_DNA"/>
</dbReference>
<dbReference type="STRING" id="1314777.A0A165A0A0"/>
<evidence type="ECO:0000313" key="3">
    <source>
        <dbReference type="Proteomes" id="UP000076722"/>
    </source>
</evidence>
<feature type="region of interest" description="Disordered" evidence="1">
    <location>
        <begin position="37"/>
        <end position="56"/>
    </location>
</feature>